<dbReference type="AlphaFoldDB" id="A0A1C7NG36"/>
<accession>A0A1C7NG36</accession>
<organism evidence="1 2">
    <name type="scientific">Choanephora cucurbitarum</name>
    <dbReference type="NCBI Taxonomy" id="101091"/>
    <lineage>
        <taxon>Eukaryota</taxon>
        <taxon>Fungi</taxon>
        <taxon>Fungi incertae sedis</taxon>
        <taxon>Mucoromycota</taxon>
        <taxon>Mucoromycotina</taxon>
        <taxon>Mucoromycetes</taxon>
        <taxon>Mucorales</taxon>
        <taxon>Mucorineae</taxon>
        <taxon>Choanephoraceae</taxon>
        <taxon>Choanephoroideae</taxon>
        <taxon>Choanephora</taxon>
    </lineage>
</organism>
<evidence type="ECO:0000313" key="1">
    <source>
        <dbReference type="EMBL" id="OBZ87526.1"/>
    </source>
</evidence>
<reference evidence="1 2" key="1">
    <citation type="submission" date="2016-03" db="EMBL/GenBank/DDBJ databases">
        <title>Choanephora cucurbitarum.</title>
        <authorList>
            <person name="Min B."/>
            <person name="Park H."/>
            <person name="Park J.-H."/>
            <person name="Shin H.-D."/>
            <person name="Choi I.-G."/>
        </authorList>
    </citation>
    <scope>NUCLEOTIDE SEQUENCE [LARGE SCALE GENOMIC DNA]</scope>
    <source>
        <strain evidence="1 2">KUS-F28377</strain>
    </source>
</reference>
<evidence type="ECO:0000313" key="2">
    <source>
        <dbReference type="Proteomes" id="UP000093000"/>
    </source>
</evidence>
<dbReference type="OrthoDB" id="2241864at2759"/>
<dbReference type="EMBL" id="LUGH01000216">
    <property type="protein sequence ID" value="OBZ87526.1"/>
    <property type="molecule type" value="Genomic_DNA"/>
</dbReference>
<dbReference type="InParanoid" id="A0A1C7NG36"/>
<comment type="caution">
    <text evidence="1">The sequence shown here is derived from an EMBL/GenBank/DDBJ whole genome shotgun (WGS) entry which is preliminary data.</text>
</comment>
<sequence>MLPSLSSDAKVVQFKLEKLPYINPLSLRDLIIKRFAHFRAGPQLDGRSFFGQGCVILYMNRLHPTE</sequence>
<keyword evidence="2" id="KW-1185">Reference proteome</keyword>
<name>A0A1C7NG36_9FUNG</name>
<protein>
    <submittedName>
        <fullName evidence="1">Uncharacterized protein</fullName>
    </submittedName>
</protein>
<dbReference type="Proteomes" id="UP000093000">
    <property type="component" value="Unassembled WGS sequence"/>
</dbReference>
<proteinExistence type="predicted"/>
<gene>
    <name evidence="1" type="ORF">A0J61_04422</name>
</gene>